<dbReference type="SUPFAM" id="SSF46785">
    <property type="entry name" value="Winged helix' DNA-binding domain"/>
    <property type="match status" value="1"/>
</dbReference>
<keyword evidence="8" id="KW-1185">Reference proteome</keyword>
<protein>
    <submittedName>
        <fullName evidence="7">LysR family transcriptional regulator</fullName>
    </submittedName>
</protein>
<reference evidence="7" key="2">
    <citation type="submission" date="2020-09" db="EMBL/GenBank/DDBJ databases">
        <authorList>
            <person name="Sun Q."/>
            <person name="Zhou Y."/>
        </authorList>
    </citation>
    <scope>NUCLEOTIDE SEQUENCE</scope>
    <source>
        <strain evidence="7">CGMCC 4.7679</strain>
    </source>
</reference>
<evidence type="ECO:0000256" key="2">
    <source>
        <dbReference type="ARBA" id="ARBA00023015"/>
    </source>
</evidence>
<organism evidence="7 8">
    <name type="scientific">Amycolatopsis bartoniae</name>
    <dbReference type="NCBI Taxonomy" id="941986"/>
    <lineage>
        <taxon>Bacteria</taxon>
        <taxon>Bacillati</taxon>
        <taxon>Actinomycetota</taxon>
        <taxon>Actinomycetes</taxon>
        <taxon>Pseudonocardiales</taxon>
        <taxon>Pseudonocardiaceae</taxon>
        <taxon>Amycolatopsis</taxon>
    </lineage>
</organism>
<dbReference type="RefSeq" id="WP_229881117.1">
    <property type="nucleotide sequence ID" value="NZ_BNAV01000008.1"/>
</dbReference>
<dbReference type="PROSITE" id="PS50931">
    <property type="entry name" value="HTH_LYSR"/>
    <property type="match status" value="1"/>
</dbReference>
<keyword evidence="2" id="KW-0805">Transcription regulation</keyword>
<dbReference type="Gene3D" id="3.40.190.290">
    <property type="match status" value="1"/>
</dbReference>
<dbReference type="EMBL" id="BNAV01000008">
    <property type="protein sequence ID" value="GHF69753.1"/>
    <property type="molecule type" value="Genomic_DNA"/>
</dbReference>
<dbReference type="GO" id="GO:2000142">
    <property type="term" value="P:regulation of DNA-templated transcription initiation"/>
    <property type="evidence" value="ECO:0007669"/>
    <property type="project" value="TreeGrafter"/>
</dbReference>
<dbReference type="InterPro" id="IPR036388">
    <property type="entry name" value="WH-like_DNA-bd_sf"/>
</dbReference>
<dbReference type="GO" id="GO:0003677">
    <property type="term" value="F:DNA binding"/>
    <property type="evidence" value="ECO:0007669"/>
    <property type="project" value="UniProtKB-KW"/>
</dbReference>
<evidence type="ECO:0000256" key="4">
    <source>
        <dbReference type="ARBA" id="ARBA00023159"/>
    </source>
</evidence>
<dbReference type="AlphaFoldDB" id="A0A8H9IWE7"/>
<keyword evidence="5" id="KW-0804">Transcription</keyword>
<proteinExistence type="inferred from homology"/>
<dbReference type="FunFam" id="1.10.10.10:FF:000001">
    <property type="entry name" value="LysR family transcriptional regulator"/>
    <property type="match status" value="1"/>
</dbReference>
<name>A0A8H9IWE7_9PSEU</name>
<comment type="similarity">
    <text evidence="1">Belongs to the LysR transcriptional regulatory family.</text>
</comment>
<dbReference type="SUPFAM" id="SSF53850">
    <property type="entry name" value="Periplasmic binding protein-like II"/>
    <property type="match status" value="1"/>
</dbReference>
<dbReference type="InterPro" id="IPR000847">
    <property type="entry name" value="LysR_HTH_N"/>
</dbReference>
<evidence type="ECO:0000256" key="1">
    <source>
        <dbReference type="ARBA" id="ARBA00009437"/>
    </source>
</evidence>
<dbReference type="InterPro" id="IPR036390">
    <property type="entry name" value="WH_DNA-bd_sf"/>
</dbReference>
<gene>
    <name evidence="7" type="ORF">GCM10017566_49330</name>
</gene>
<reference evidence="7" key="1">
    <citation type="journal article" date="2014" name="Int. J. Syst. Evol. Microbiol.">
        <title>Complete genome sequence of Corynebacterium casei LMG S-19264T (=DSM 44701T), isolated from a smear-ripened cheese.</title>
        <authorList>
            <consortium name="US DOE Joint Genome Institute (JGI-PGF)"/>
            <person name="Walter F."/>
            <person name="Albersmeier A."/>
            <person name="Kalinowski J."/>
            <person name="Ruckert C."/>
        </authorList>
    </citation>
    <scope>NUCLEOTIDE SEQUENCE</scope>
    <source>
        <strain evidence="7">CGMCC 4.7679</strain>
    </source>
</reference>
<dbReference type="PANTHER" id="PTHR30293:SF0">
    <property type="entry name" value="NITROGEN ASSIMILATION REGULATORY PROTEIN NAC"/>
    <property type="match status" value="1"/>
</dbReference>
<evidence type="ECO:0000256" key="3">
    <source>
        <dbReference type="ARBA" id="ARBA00023125"/>
    </source>
</evidence>
<comment type="caution">
    <text evidence="7">The sequence shown here is derived from an EMBL/GenBank/DDBJ whole genome shotgun (WGS) entry which is preliminary data.</text>
</comment>
<dbReference type="Pfam" id="PF00126">
    <property type="entry name" value="HTH_1"/>
    <property type="match status" value="1"/>
</dbReference>
<dbReference type="PANTHER" id="PTHR30293">
    <property type="entry name" value="TRANSCRIPTIONAL REGULATORY PROTEIN NAC-RELATED"/>
    <property type="match status" value="1"/>
</dbReference>
<keyword evidence="4" id="KW-0010">Activator</keyword>
<evidence type="ECO:0000313" key="7">
    <source>
        <dbReference type="EMBL" id="GHF69753.1"/>
    </source>
</evidence>
<evidence type="ECO:0000313" key="8">
    <source>
        <dbReference type="Proteomes" id="UP000658656"/>
    </source>
</evidence>
<accession>A0A8H9IWE7</accession>
<keyword evidence="3" id="KW-0238">DNA-binding</keyword>
<dbReference type="GO" id="GO:0003700">
    <property type="term" value="F:DNA-binding transcription factor activity"/>
    <property type="evidence" value="ECO:0007669"/>
    <property type="project" value="InterPro"/>
</dbReference>
<feature type="domain" description="HTH lysR-type" evidence="6">
    <location>
        <begin position="8"/>
        <end position="65"/>
    </location>
</feature>
<dbReference type="Proteomes" id="UP000658656">
    <property type="component" value="Unassembled WGS sequence"/>
</dbReference>
<dbReference type="PRINTS" id="PR00039">
    <property type="entry name" value="HTHLYSR"/>
</dbReference>
<sequence>MEVCGTAMDLKQLRALVTVVEVGSVTRAAELLHLVQPAVTRQIKALEDELGVALFERTRTGMRATEAGTSLAERARRALTELERARAELIPAAGVVTGIVTLGLLESSADLLAEPLVARLSRDHPGIELRLQTAYSGYLQRWLDEGDLDLSLLYNLTSSPSLNVTPLVRERLWIAAPPDEDLRQDAPVPFAGLAGRQLVLPATGHGLRILIDAGARRAGVALRSTVNTNSMALQKKLARAGHGWTILPAVGLVEELAAGTLCAAPLGEPEVWRSVVLARPRTGRVPAAVDVVAHELNRQVRAAVTGNRWPSAELV</sequence>
<evidence type="ECO:0000256" key="5">
    <source>
        <dbReference type="ARBA" id="ARBA00023163"/>
    </source>
</evidence>
<dbReference type="Gene3D" id="1.10.10.10">
    <property type="entry name" value="Winged helix-like DNA-binding domain superfamily/Winged helix DNA-binding domain"/>
    <property type="match status" value="1"/>
</dbReference>
<dbReference type="InterPro" id="IPR005119">
    <property type="entry name" value="LysR_subst-bd"/>
</dbReference>
<dbReference type="Pfam" id="PF03466">
    <property type="entry name" value="LysR_substrate"/>
    <property type="match status" value="1"/>
</dbReference>
<evidence type="ECO:0000259" key="6">
    <source>
        <dbReference type="PROSITE" id="PS50931"/>
    </source>
</evidence>